<evidence type="ECO:0000313" key="1">
    <source>
        <dbReference type="EMBL" id="KKL94849.1"/>
    </source>
</evidence>
<organism evidence="1">
    <name type="scientific">marine sediment metagenome</name>
    <dbReference type="NCBI Taxonomy" id="412755"/>
    <lineage>
        <taxon>unclassified sequences</taxon>
        <taxon>metagenomes</taxon>
        <taxon>ecological metagenomes</taxon>
    </lineage>
</organism>
<evidence type="ECO:0008006" key="2">
    <source>
        <dbReference type="Google" id="ProtNLM"/>
    </source>
</evidence>
<accession>A0A0F9G7N3</accession>
<name>A0A0F9G7N3_9ZZZZ</name>
<protein>
    <recommendedName>
        <fullName evidence="2">DUF2190 domain-containing protein</fullName>
    </recommendedName>
</protein>
<comment type="caution">
    <text evidence="1">The sequence shown here is derived from an EMBL/GenBank/DDBJ whole genome shotgun (WGS) entry which is preliminary data.</text>
</comment>
<sequence>MTVATVIEAPTIFERRVIANATAVPIGTIMKLTDANTVVVSAADSDPFGGIAWVEHTASEGVTEMTVAMNGRWAITTTAAAIPPGNACSIGGADVVALATEADTIVGSVVGKVLNTIGGGGGVAIVEVGQLV</sequence>
<dbReference type="EMBL" id="LAZR01018821">
    <property type="protein sequence ID" value="KKL94849.1"/>
    <property type="molecule type" value="Genomic_DNA"/>
</dbReference>
<gene>
    <name evidence="1" type="ORF">LCGC14_1860540</name>
</gene>
<reference evidence="1" key="1">
    <citation type="journal article" date="2015" name="Nature">
        <title>Complex archaea that bridge the gap between prokaryotes and eukaryotes.</title>
        <authorList>
            <person name="Spang A."/>
            <person name="Saw J.H."/>
            <person name="Jorgensen S.L."/>
            <person name="Zaremba-Niedzwiedzka K."/>
            <person name="Martijn J."/>
            <person name="Lind A.E."/>
            <person name="van Eijk R."/>
            <person name="Schleper C."/>
            <person name="Guy L."/>
            <person name="Ettema T.J."/>
        </authorList>
    </citation>
    <scope>NUCLEOTIDE SEQUENCE</scope>
</reference>
<proteinExistence type="predicted"/>
<dbReference type="AlphaFoldDB" id="A0A0F9G7N3"/>